<dbReference type="GO" id="GO:0016788">
    <property type="term" value="F:hydrolase activity, acting on ester bonds"/>
    <property type="evidence" value="ECO:0007669"/>
    <property type="project" value="UniProtKB-ARBA"/>
</dbReference>
<dbReference type="InterPro" id="IPR037459">
    <property type="entry name" value="RhgT-like"/>
</dbReference>
<dbReference type="AlphaFoldDB" id="A0A8T9Q3H3"/>
<feature type="domain" description="SGNH hydrolase-type esterase" evidence="3">
    <location>
        <begin position="35"/>
        <end position="235"/>
    </location>
</feature>
<organism evidence="4 5">
    <name type="scientific">Hymenobacter cellulosilyticus</name>
    <dbReference type="NCBI Taxonomy" id="2932248"/>
    <lineage>
        <taxon>Bacteria</taxon>
        <taxon>Pseudomonadati</taxon>
        <taxon>Bacteroidota</taxon>
        <taxon>Cytophagia</taxon>
        <taxon>Cytophagales</taxon>
        <taxon>Hymenobacteraceae</taxon>
        <taxon>Hymenobacter</taxon>
    </lineage>
</organism>
<dbReference type="RefSeq" id="WP_244673840.1">
    <property type="nucleotide sequence ID" value="NZ_CP095046.1"/>
</dbReference>
<evidence type="ECO:0000256" key="2">
    <source>
        <dbReference type="ARBA" id="ARBA00022801"/>
    </source>
</evidence>
<dbReference type="EMBL" id="CP095046">
    <property type="protein sequence ID" value="UOQ70418.1"/>
    <property type="molecule type" value="Genomic_DNA"/>
</dbReference>
<dbReference type="SUPFAM" id="SSF52266">
    <property type="entry name" value="SGNH hydrolase"/>
    <property type="match status" value="1"/>
</dbReference>
<proteinExistence type="inferred from homology"/>
<keyword evidence="2" id="KW-0378">Hydrolase</keyword>
<sequence>MKTSPLSSLGFWLTLALTSVLLAFAGPPRRPTLFLIGDSTVRNANAPQMGWGTQLPAFFDSTKIRIDNRAMAGRSTRTFVAEKRWRVVDSLLRPGDFLLLQFGHNEGSPPDTTKAGRRGVLRGTGEETKELTWPDGRRETVHTYGWYLRQFIRQAKAKGATPIVASMIPRNQWQDGRVKRASSDFGGWAREVARQENVAFIDLNELTAAKYDQLGPEAVAKLFAGDHTHTNEAGALLNATSVVEGIRMNKKIALNKYLTKGK</sequence>
<name>A0A8T9Q3H3_9BACT</name>
<protein>
    <submittedName>
        <fullName evidence="4">Rhamnogalacturonan acetylesterase</fullName>
    </submittedName>
</protein>
<evidence type="ECO:0000313" key="4">
    <source>
        <dbReference type="EMBL" id="UOQ70418.1"/>
    </source>
</evidence>
<dbReference type="InterPro" id="IPR036514">
    <property type="entry name" value="SGNH_hydro_sf"/>
</dbReference>
<dbReference type="Pfam" id="PF13472">
    <property type="entry name" value="Lipase_GDSL_2"/>
    <property type="match status" value="1"/>
</dbReference>
<dbReference type="Proteomes" id="UP000831796">
    <property type="component" value="Chromosome"/>
</dbReference>
<dbReference type="PANTHER" id="PTHR43695:SF1">
    <property type="entry name" value="RHAMNOGALACTURONAN ACETYLESTERASE"/>
    <property type="match status" value="1"/>
</dbReference>
<evidence type="ECO:0000256" key="1">
    <source>
        <dbReference type="ARBA" id="ARBA00008668"/>
    </source>
</evidence>
<dbReference type="PANTHER" id="PTHR43695">
    <property type="entry name" value="PUTATIVE (AFU_ORTHOLOGUE AFUA_2G17250)-RELATED"/>
    <property type="match status" value="1"/>
</dbReference>
<accession>A0A8T9Q3H3</accession>
<dbReference type="CDD" id="cd01821">
    <property type="entry name" value="Rhamnogalacturan_acetylesterase_like"/>
    <property type="match status" value="1"/>
</dbReference>
<dbReference type="KEGG" id="hcu:MUN79_16930"/>
<keyword evidence="5" id="KW-1185">Reference proteome</keyword>
<dbReference type="Gene3D" id="3.40.50.1110">
    <property type="entry name" value="SGNH hydrolase"/>
    <property type="match status" value="1"/>
</dbReference>
<evidence type="ECO:0000313" key="5">
    <source>
        <dbReference type="Proteomes" id="UP000831796"/>
    </source>
</evidence>
<evidence type="ECO:0000259" key="3">
    <source>
        <dbReference type="Pfam" id="PF13472"/>
    </source>
</evidence>
<dbReference type="InterPro" id="IPR013830">
    <property type="entry name" value="SGNH_hydro"/>
</dbReference>
<comment type="similarity">
    <text evidence="1">Belongs to the 'GDSL' lipolytic enzyme family.</text>
</comment>
<reference evidence="4" key="1">
    <citation type="submission" date="2022-04" db="EMBL/GenBank/DDBJ databases">
        <title>Hymenobacter sp. isolated from the air.</title>
        <authorList>
            <person name="Won M."/>
            <person name="Lee C.-M."/>
            <person name="Woen H.-Y."/>
            <person name="Kwon S.-W."/>
        </authorList>
    </citation>
    <scope>NUCLEOTIDE SEQUENCE</scope>
    <source>
        <strain evidence="4">5116S-3</strain>
    </source>
</reference>
<gene>
    <name evidence="4" type="ORF">MUN79_16930</name>
</gene>